<dbReference type="GO" id="GO:0008237">
    <property type="term" value="F:metallopeptidase activity"/>
    <property type="evidence" value="ECO:0007669"/>
    <property type="project" value="UniProtKB-KW"/>
</dbReference>
<dbReference type="Gene3D" id="2.60.40.1730">
    <property type="entry name" value="tricorn interacting facor f3 domain"/>
    <property type="match status" value="1"/>
</dbReference>
<keyword evidence="10" id="KW-0482">Metalloprotease</keyword>
<name>A0A8J3Q5W9_9ACTN</name>
<dbReference type="PANTHER" id="PTHR11533:SF297">
    <property type="entry name" value="AMINOPEPTIDASE N"/>
    <property type="match status" value="1"/>
</dbReference>
<dbReference type="InterPro" id="IPR042097">
    <property type="entry name" value="Aminopeptidase_N-like_N_sf"/>
</dbReference>
<evidence type="ECO:0000256" key="10">
    <source>
        <dbReference type="ARBA" id="ARBA00023049"/>
    </source>
</evidence>
<accession>A0A8J3Q5W9</accession>
<evidence type="ECO:0000313" key="17">
    <source>
        <dbReference type="Proteomes" id="UP000612899"/>
    </source>
</evidence>
<feature type="chain" id="PRO_5035179884" description="Aminopeptidase N" evidence="13">
    <location>
        <begin position="18"/>
        <end position="477"/>
    </location>
</feature>
<dbReference type="InterPro" id="IPR001930">
    <property type="entry name" value="Peptidase_M1"/>
</dbReference>
<sequence>MGKSAWVLTGVAVTVLAACTTTPSKPLFTEETAAPEVSSSAAAPSLGGIGDPYYPTYGNSGYDVERYDLKVEYTPNNDQMIGHTQIKMTATDQLTRFHLDFHGMNISQLTVDGAKAEFSREQDELIILPPKAIAKGTAFTTVVDYSGVPSAIGQPALGVTGFLHTPDGAIAIGEPESATTWFPVNDHPRDKALYSIEVTVPQGLSAISNGVLAGETTAGGKTSWRWEVTSPMASYLTALAIGKYRVVKTTHQGMPMVTAVAETIPNGTIDRDIARTGEIVDFLAKSFGPYPFNAYGGIVIDDDRIGFALETQTRPMYSDGFWRGGSNTTVMAHELAHQWFGDSVSVDTWQHIWLNEGFATYAQWMWQESQGGPSIQSEFNRRYSDSSNNIWKVAPGAPGRENLFSASVYQRGGMTLHQLRKQIGDDKFFELLKTWVSEQHDGLATTDEFIALAQKISGKDLDQFFQDWLFTKSRPEI</sequence>
<evidence type="ECO:0000256" key="5">
    <source>
        <dbReference type="ARBA" id="ARBA00015611"/>
    </source>
</evidence>
<keyword evidence="8" id="KW-0378">Hydrolase</keyword>
<dbReference type="EC" id="3.4.11.2" evidence="4"/>
<keyword evidence="17" id="KW-1185">Reference proteome</keyword>
<dbReference type="RefSeq" id="WP_203908264.1">
    <property type="nucleotide sequence ID" value="NZ_BONY01000012.1"/>
</dbReference>
<reference evidence="16" key="1">
    <citation type="submission" date="2021-01" db="EMBL/GenBank/DDBJ databases">
        <title>Whole genome shotgun sequence of Rhizocola hellebori NBRC 109834.</title>
        <authorList>
            <person name="Komaki H."/>
            <person name="Tamura T."/>
        </authorList>
    </citation>
    <scope>NUCLEOTIDE SEQUENCE</scope>
    <source>
        <strain evidence="16">NBRC 109834</strain>
    </source>
</reference>
<evidence type="ECO:0000256" key="8">
    <source>
        <dbReference type="ARBA" id="ARBA00022801"/>
    </source>
</evidence>
<evidence type="ECO:0000259" key="14">
    <source>
        <dbReference type="Pfam" id="PF01433"/>
    </source>
</evidence>
<dbReference type="Gene3D" id="1.10.390.10">
    <property type="entry name" value="Neutral Protease Domain 2"/>
    <property type="match status" value="1"/>
</dbReference>
<feature type="signal peptide" evidence="13">
    <location>
        <begin position="1"/>
        <end position="17"/>
    </location>
</feature>
<keyword evidence="9" id="KW-0862">Zinc</keyword>
<dbReference type="SUPFAM" id="SSF63737">
    <property type="entry name" value="Leukotriene A4 hydrolase N-terminal domain"/>
    <property type="match status" value="1"/>
</dbReference>
<dbReference type="InterPro" id="IPR027268">
    <property type="entry name" value="Peptidase_M4/M1_CTD_sf"/>
</dbReference>
<evidence type="ECO:0000256" key="4">
    <source>
        <dbReference type="ARBA" id="ARBA00012564"/>
    </source>
</evidence>
<evidence type="ECO:0000313" key="16">
    <source>
        <dbReference type="EMBL" id="GIH04381.1"/>
    </source>
</evidence>
<gene>
    <name evidence="16" type="ORF">Rhe02_24480</name>
</gene>
<evidence type="ECO:0000256" key="2">
    <source>
        <dbReference type="ARBA" id="ARBA00001947"/>
    </source>
</evidence>
<dbReference type="InterPro" id="IPR045357">
    <property type="entry name" value="Aminopeptidase_N-like_N"/>
</dbReference>
<dbReference type="AlphaFoldDB" id="A0A8J3Q5W9"/>
<dbReference type="PRINTS" id="PR00756">
    <property type="entry name" value="ALADIPTASE"/>
</dbReference>
<evidence type="ECO:0000256" key="12">
    <source>
        <dbReference type="ARBA" id="ARBA00031533"/>
    </source>
</evidence>
<dbReference type="GO" id="GO:0016285">
    <property type="term" value="F:alanyl aminopeptidase activity"/>
    <property type="evidence" value="ECO:0007669"/>
    <property type="project" value="UniProtKB-EC"/>
</dbReference>
<comment type="similarity">
    <text evidence="3">Belongs to the peptidase M1 family.</text>
</comment>
<evidence type="ECO:0000256" key="3">
    <source>
        <dbReference type="ARBA" id="ARBA00010136"/>
    </source>
</evidence>
<dbReference type="GO" id="GO:0008270">
    <property type="term" value="F:zinc ion binding"/>
    <property type="evidence" value="ECO:0007669"/>
    <property type="project" value="InterPro"/>
</dbReference>
<protein>
    <recommendedName>
        <fullName evidence="5">Aminopeptidase N</fullName>
        <ecNumber evidence="4">3.4.11.2</ecNumber>
    </recommendedName>
    <alternativeName>
        <fullName evidence="11">Alanine aminopeptidase</fullName>
    </alternativeName>
    <alternativeName>
        <fullName evidence="12">Lysyl aminopeptidase</fullName>
    </alternativeName>
</protein>
<dbReference type="GO" id="GO:0006508">
    <property type="term" value="P:proteolysis"/>
    <property type="evidence" value="ECO:0007669"/>
    <property type="project" value="UniProtKB-KW"/>
</dbReference>
<dbReference type="Pfam" id="PF17900">
    <property type="entry name" value="Peptidase_M1_N"/>
    <property type="match status" value="1"/>
</dbReference>
<evidence type="ECO:0000256" key="13">
    <source>
        <dbReference type="SAM" id="SignalP"/>
    </source>
</evidence>
<evidence type="ECO:0000256" key="11">
    <source>
        <dbReference type="ARBA" id="ARBA00029811"/>
    </source>
</evidence>
<feature type="domain" description="Peptidase M1 membrane alanine aminopeptidase" evidence="14">
    <location>
        <begin position="326"/>
        <end position="468"/>
    </location>
</feature>
<comment type="cofactor">
    <cofactor evidence="2">
        <name>Zn(2+)</name>
        <dbReference type="ChEBI" id="CHEBI:29105"/>
    </cofactor>
</comment>
<proteinExistence type="inferred from homology"/>
<dbReference type="PANTHER" id="PTHR11533">
    <property type="entry name" value="PROTEASE M1 ZINC METALLOPROTEASE"/>
    <property type="match status" value="1"/>
</dbReference>
<evidence type="ECO:0000256" key="6">
    <source>
        <dbReference type="ARBA" id="ARBA00022670"/>
    </source>
</evidence>
<evidence type="ECO:0000256" key="1">
    <source>
        <dbReference type="ARBA" id="ARBA00000098"/>
    </source>
</evidence>
<keyword evidence="7" id="KW-0479">Metal-binding</keyword>
<dbReference type="Pfam" id="PF01433">
    <property type="entry name" value="Peptidase_M1"/>
    <property type="match status" value="1"/>
</dbReference>
<dbReference type="EMBL" id="BONY01000012">
    <property type="protein sequence ID" value="GIH04381.1"/>
    <property type="molecule type" value="Genomic_DNA"/>
</dbReference>
<dbReference type="CDD" id="cd09603">
    <property type="entry name" value="M1_APN_like"/>
    <property type="match status" value="1"/>
</dbReference>
<dbReference type="InterPro" id="IPR050344">
    <property type="entry name" value="Peptidase_M1_aminopeptidases"/>
</dbReference>
<evidence type="ECO:0000256" key="7">
    <source>
        <dbReference type="ARBA" id="ARBA00022723"/>
    </source>
</evidence>
<dbReference type="SUPFAM" id="SSF55486">
    <property type="entry name" value="Metalloproteases ('zincins'), catalytic domain"/>
    <property type="match status" value="1"/>
</dbReference>
<evidence type="ECO:0000256" key="9">
    <source>
        <dbReference type="ARBA" id="ARBA00022833"/>
    </source>
</evidence>
<organism evidence="16 17">
    <name type="scientific">Rhizocola hellebori</name>
    <dbReference type="NCBI Taxonomy" id="1392758"/>
    <lineage>
        <taxon>Bacteria</taxon>
        <taxon>Bacillati</taxon>
        <taxon>Actinomycetota</taxon>
        <taxon>Actinomycetes</taxon>
        <taxon>Micromonosporales</taxon>
        <taxon>Micromonosporaceae</taxon>
        <taxon>Rhizocola</taxon>
    </lineage>
</organism>
<feature type="domain" description="Aminopeptidase N-like N-terminal" evidence="15">
    <location>
        <begin position="65"/>
        <end position="236"/>
    </location>
</feature>
<dbReference type="InterPro" id="IPR014782">
    <property type="entry name" value="Peptidase_M1_dom"/>
</dbReference>
<comment type="caution">
    <text evidence="16">The sequence shown here is derived from an EMBL/GenBank/DDBJ whole genome shotgun (WGS) entry which is preliminary data.</text>
</comment>
<dbReference type="Proteomes" id="UP000612899">
    <property type="component" value="Unassembled WGS sequence"/>
</dbReference>
<evidence type="ECO:0000259" key="15">
    <source>
        <dbReference type="Pfam" id="PF17900"/>
    </source>
</evidence>
<comment type="catalytic activity">
    <reaction evidence="1">
        <text>Release of an N-terminal amino acid, Xaa-|-Yaa- from a peptide, amide or arylamide. Xaa is preferably Ala, but may be most amino acids including Pro (slow action). When a terminal hydrophobic residue is followed by a prolyl residue, the two may be released as an intact Xaa-Pro dipeptide.</text>
        <dbReference type="EC" id="3.4.11.2"/>
    </reaction>
</comment>
<keyword evidence="13" id="KW-0732">Signal</keyword>
<keyword evidence="6" id="KW-0645">Protease</keyword>
<dbReference type="PROSITE" id="PS51257">
    <property type="entry name" value="PROKAR_LIPOPROTEIN"/>
    <property type="match status" value="1"/>
</dbReference>